<evidence type="ECO:0000313" key="2">
    <source>
        <dbReference type="EMBL" id="ATE55525.1"/>
    </source>
</evidence>
<dbReference type="InterPro" id="IPR000835">
    <property type="entry name" value="HTH_MarR-typ"/>
</dbReference>
<feature type="domain" description="HTH marR-type" evidence="1">
    <location>
        <begin position="25"/>
        <end position="123"/>
    </location>
</feature>
<dbReference type="KEGG" id="apre:CNX65_21405"/>
<organism evidence="2 3">
    <name type="scientific">Actinosynnema pretiosum</name>
    <dbReference type="NCBI Taxonomy" id="42197"/>
    <lineage>
        <taxon>Bacteria</taxon>
        <taxon>Bacillati</taxon>
        <taxon>Actinomycetota</taxon>
        <taxon>Actinomycetes</taxon>
        <taxon>Pseudonocardiales</taxon>
        <taxon>Pseudonocardiaceae</taxon>
        <taxon>Actinosynnema</taxon>
    </lineage>
</organism>
<reference evidence="2" key="1">
    <citation type="submission" date="2017-09" db="EMBL/GenBank/DDBJ databases">
        <title>Complete Genome Sequence of ansamitocin-producing Bacterium Actinosynnema pretiosum X47.</title>
        <authorList>
            <person name="Cao G."/>
            <person name="Zong G."/>
            <person name="Zhong C."/>
            <person name="Fu J."/>
        </authorList>
    </citation>
    <scope>NUCLEOTIDE SEQUENCE [LARGE SCALE GENOMIC DNA]</scope>
    <source>
        <strain evidence="2">X47</strain>
    </source>
</reference>
<sequence>MPSKQRVGLAVKRLQWQHHREATRRLLAGAGLSLVQWDVLRHLREDPDASLRALAALTFQTDQSMGELARRMVERGLLRRVDGGGRAVRHALTDEGIAAHEAGSGIVDEVLEETVGVLTDRERAELLALLEKALGGRGQAPGGSA</sequence>
<name>A0A290Z964_9PSEU</name>
<dbReference type="GO" id="GO:0003700">
    <property type="term" value="F:DNA-binding transcription factor activity"/>
    <property type="evidence" value="ECO:0007669"/>
    <property type="project" value="InterPro"/>
</dbReference>
<evidence type="ECO:0000313" key="3">
    <source>
        <dbReference type="Proteomes" id="UP000218505"/>
    </source>
</evidence>
<proteinExistence type="predicted"/>
<dbReference type="SUPFAM" id="SSF46785">
    <property type="entry name" value="Winged helix' DNA-binding domain"/>
    <property type="match status" value="1"/>
</dbReference>
<protein>
    <submittedName>
        <fullName evidence="2">MarR family transcriptional regulator</fullName>
    </submittedName>
</protein>
<dbReference type="RefSeq" id="WP_096495357.1">
    <property type="nucleotide sequence ID" value="NZ_CP023445.1"/>
</dbReference>
<accession>A0A290Z964</accession>
<dbReference type="EMBL" id="CP023445">
    <property type="protein sequence ID" value="ATE55525.1"/>
    <property type="molecule type" value="Genomic_DNA"/>
</dbReference>
<dbReference type="InterPro" id="IPR036390">
    <property type="entry name" value="WH_DNA-bd_sf"/>
</dbReference>
<dbReference type="Proteomes" id="UP000218505">
    <property type="component" value="Chromosome"/>
</dbReference>
<dbReference type="Gene3D" id="1.10.10.10">
    <property type="entry name" value="Winged helix-like DNA-binding domain superfamily/Winged helix DNA-binding domain"/>
    <property type="match status" value="1"/>
</dbReference>
<dbReference type="AlphaFoldDB" id="A0A290Z964"/>
<dbReference type="GO" id="GO:0006950">
    <property type="term" value="P:response to stress"/>
    <property type="evidence" value="ECO:0007669"/>
    <property type="project" value="TreeGrafter"/>
</dbReference>
<keyword evidence="3" id="KW-1185">Reference proteome</keyword>
<dbReference type="InterPro" id="IPR036388">
    <property type="entry name" value="WH-like_DNA-bd_sf"/>
</dbReference>
<dbReference type="PANTHER" id="PTHR33164:SF103">
    <property type="entry name" value="REGULATORY PROTEIN MARR"/>
    <property type="match status" value="1"/>
</dbReference>
<dbReference type="PANTHER" id="PTHR33164">
    <property type="entry name" value="TRANSCRIPTIONAL REGULATOR, MARR FAMILY"/>
    <property type="match status" value="1"/>
</dbReference>
<gene>
    <name evidence="2" type="ORF">CNX65_21405</name>
</gene>
<dbReference type="SMART" id="SM00347">
    <property type="entry name" value="HTH_MARR"/>
    <property type="match status" value="1"/>
</dbReference>
<dbReference type="Pfam" id="PF12802">
    <property type="entry name" value="MarR_2"/>
    <property type="match status" value="1"/>
</dbReference>
<evidence type="ECO:0000259" key="1">
    <source>
        <dbReference type="SMART" id="SM00347"/>
    </source>
</evidence>
<dbReference type="InterPro" id="IPR039422">
    <property type="entry name" value="MarR/SlyA-like"/>
</dbReference>